<name>A0A7T5EQ45_9BACL</name>
<reference evidence="1 3" key="1">
    <citation type="submission" date="2020-12" db="EMBL/GenBank/DDBJ databases">
        <title>strain FJAT-54423T represents a novel species of the genus Brevibacillus.</title>
        <authorList>
            <person name="Tang R."/>
        </authorList>
    </citation>
    <scope>NUCLEOTIDE SEQUENCE [LARGE SCALE GENOMIC DNA]</scope>
    <source>
        <strain evidence="1 3">FJAT-54423</strain>
    </source>
</reference>
<gene>
    <name evidence="1" type="ORF">JD108_20445</name>
    <name evidence="2" type="ORF">KDJ56_20380</name>
</gene>
<sequence length="268" mass="30763">MTKKPIYDERVKEILQGFAEGKSREELAKEFGHKTYKSLDMYMRRRNFTWDGRKGTYVPLYSRVDREQVELSLVPSTKVARVLALFEKEGADARTVAKQLGFQDHRELATYMKARGYEWSSEKGTYVKMLGEVVQEEELEVEALESTFDGGQLEAEQEQGSQTKAARRGGIGGQLERFLPLLELLERNKDKLIDAFLPGAGVAKVPRYIVPGIATVKSVHMMNTLRDLVVEYSLEKNISQREIFEVALIEFFRKYGYEREVETLLKSS</sequence>
<protein>
    <submittedName>
        <fullName evidence="1">Uncharacterized protein</fullName>
    </submittedName>
</protein>
<organism evidence="1 3">
    <name type="scientific">Brevibacillus composti</name>
    <dbReference type="NCBI Taxonomy" id="2796470"/>
    <lineage>
        <taxon>Bacteria</taxon>
        <taxon>Bacillati</taxon>
        <taxon>Bacillota</taxon>
        <taxon>Bacilli</taxon>
        <taxon>Bacillales</taxon>
        <taxon>Paenibacillaceae</taxon>
        <taxon>Brevibacillus</taxon>
    </lineage>
</organism>
<accession>A0A7T5EQ45</accession>
<dbReference type="EMBL" id="CP073708">
    <property type="protein sequence ID" value="QUO43781.1"/>
    <property type="molecule type" value="Genomic_DNA"/>
</dbReference>
<reference evidence="2" key="2">
    <citation type="submission" date="2021-04" db="EMBL/GenBank/DDBJ databases">
        <title>Brevibacillus composti FJAT-54423, complete genome.</title>
        <authorList>
            <person name="Tang R."/>
        </authorList>
    </citation>
    <scope>NUCLEOTIDE SEQUENCE</scope>
    <source>
        <strain evidence="2">FJAT-54424</strain>
    </source>
</reference>
<dbReference type="Proteomes" id="UP000677234">
    <property type="component" value="Chromosome"/>
</dbReference>
<dbReference type="KEGG" id="bcop:JD108_20445"/>
<evidence type="ECO:0000313" key="4">
    <source>
        <dbReference type="Proteomes" id="UP000677234"/>
    </source>
</evidence>
<evidence type="ECO:0000313" key="1">
    <source>
        <dbReference type="EMBL" id="QQE76714.1"/>
    </source>
</evidence>
<dbReference type="AlphaFoldDB" id="A0A7T5EQ45"/>
<dbReference type="EMBL" id="CP066308">
    <property type="protein sequence ID" value="QQE76714.1"/>
    <property type="molecule type" value="Genomic_DNA"/>
</dbReference>
<dbReference type="Proteomes" id="UP000595847">
    <property type="component" value="Chromosome"/>
</dbReference>
<evidence type="ECO:0000313" key="2">
    <source>
        <dbReference type="EMBL" id="QUO43781.1"/>
    </source>
</evidence>
<evidence type="ECO:0000313" key="3">
    <source>
        <dbReference type="Proteomes" id="UP000595847"/>
    </source>
</evidence>
<keyword evidence="4" id="KW-1185">Reference proteome</keyword>
<proteinExistence type="predicted"/>